<organism evidence="2 3">
    <name type="scientific">Nocardioides astragali</name>
    <dbReference type="NCBI Taxonomy" id="1776736"/>
    <lineage>
        <taxon>Bacteria</taxon>
        <taxon>Bacillati</taxon>
        <taxon>Actinomycetota</taxon>
        <taxon>Actinomycetes</taxon>
        <taxon>Propionibacteriales</taxon>
        <taxon>Nocardioidaceae</taxon>
        <taxon>Nocardioides</taxon>
    </lineage>
</organism>
<keyword evidence="3" id="KW-1185">Reference proteome</keyword>
<dbReference type="EMBL" id="JBHTCH010000006">
    <property type="protein sequence ID" value="MFC7360267.1"/>
    <property type="molecule type" value="Genomic_DNA"/>
</dbReference>
<name>A0ABW2N2G8_9ACTN</name>
<sequence>MSRITGVIVALATTTAVLTTSSPASTARGAAPGAAELPREIRGGVELALADGDRFRIWTSDNYRTVWGKRYDAATAGWGARTVVLRKANLYCGDVDARTASGAVAVIAECDEGSYAEDQAPVSSHAIWSPDTVTWTSYELEGEAYDEPGISPDGTNAVWPEREGYVTRTEAGFARHRLDTEGIEYTSTATITDAEEVSYLFGAQLARRCAIVVLTRTGGAAPTRQELALAEGCSDSHFANVDSDTTWFGDPSSPAYRAVISRAGEGSPWAVAEIAPASAPGLEEPQGLLHTSFFTAPGLPLYAVGSRGRRVVRAQVYDRSTQSWGAPVVVHDAGAERCRWGANWPAEPLAVVLVNLTCGGRDVVLTTGDGSAWQTLRMGRHPYGLSPDGRYVAVPGPSRTYVVSRELGVVTLPGGVTGRCEVVVPDGPDAAVLLTAAGRHRGWPTVLKASAADGWRTLSRTALPTFDEACQKARSSNYELPYRFDVFNRSNGYTVRVVERGGEWTVRRSPY</sequence>
<evidence type="ECO:0000313" key="3">
    <source>
        <dbReference type="Proteomes" id="UP001596524"/>
    </source>
</evidence>
<keyword evidence="1" id="KW-0732">Signal</keyword>
<dbReference type="Proteomes" id="UP001596524">
    <property type="component" value="Unassembled WGS sequence"/>
</dbReference>
<evidence type="ECO:0000313" key="2">
    <source>
        <dbReference type="EMBL" id="MFC7360267.1"/>
    </source>
</evidence>
<protein>
    <recommendedName>
        <fullName evidence="4">BNR repeat neuraminidase</fullName>
    </recommendedName>
</protein>
<evidence type="ECO:0000256" key="1">
    <source>
        <dbReference type="SAM" id="SignalP"/>
    </source>
</evidence>
<gene>
    <name evidence="2" type="ORF">ACFQO6_08275</name>
</gene>
<comment type="caution">
    <text evidence="2">The sequence shown here is derived from an EMBL/GenBank/DDBJ whole genome shotgun (WGS) entry which is preliminary data.</text>
</comment>
<feature type="chain" id="PRO_5046203805" description="BNR repeat neuraminidase" evidence="1">
    <location>
        <begin position="27"/>
        <end position="511"/>
    </location>
</feature>
<feature type="signal peptide" evidence="1">
    <location>
        <begin position="1"/>
        <end position="26"/>
    </location>
</feature>
<accession>A0ABW2N2G8</accession>
<reference evidence="3" key="1">
    <citation type="journal article" date="2019" name="Int. J. Syst. Evol. Microbiol.">
        <title>The Global Catalogue of Microorganisms (GCM) 10K type strain sequencing project: providing services to taxonomists for standard genome sequencing and annotation.</title>
        <authorList>
            <consortium name="The Broad Institute Genomics Platform"/>
            <consortium name="The Broad Institute Genome Sequencing Center for Infectious Disease"/>
            <person name="Wu L."/>
            <person name="Ma J."/>
        </authorList>
    </citation>
    <scope>NUCLEOTIDE SEQUENCE [LARGE SCALE GENOMIC DNA]</scope>
    <source>
        <strain evidence="3">FCH27</strain>
    </source>
</reference>
<dbReference type="RefSeq" id="WP_255891878.1">
    <property type="nucleotide sequence ID" value="NZ_JAFMZM010000005.1"/>
</dbReference>
<evidence type="ECO:0008006" key="4">
    <source>
        <dbReference type="Google" id="ProtNLM"/>
    </source>
</evidence>
<proteinExistence type="predicted"/>